<gene>
    <name evidence="2" type="ORF">M3N64_05960</name>
</gene>
<keyword evidence="3" id="KW-1185">Reference proteome</keyword>
<feature type="transmembrane region" description="Helical" evidence="1">
    <location>
        <begin position="118"/>
        <end position="136"/>
    </location>
</feature>
<keyword evidence="1" id="KW-1133">Transmembrane helix</keyword>
<feature type="transmembrane region" description="Helical" evidence="1">
    <location>
        <begin position="182"/>
        <end position="200"/>
    </location>
</feature>
<feature type="transmembrane region" description="Helical" evidence="1">
    <location>
        <begin position="142"/>
        <end position="162"/>
    </location>
</feature>
<feature type="transmembrane region" description="Helical" evidence="1">
    <location>
        <begin position="33"/>
        <end position="58"/>
    </location>
</feature>
<proteinExistence type="predicted"/>
<dbReference type="RefSeq" id="WP_249099577.1">
    <property type="nucleotide sequence ID" value="NZ_JAMAST010000004.1"/>
</dbReference>
<dbReference type="EMBL" id="JAMAST010000004">
    <property type="protein sequence ID" value="MCL1631493.1"/>
    <property type="molecule type" value="Genomic_DNA"/>
</dbReference>
<organism evidence="2 3">
    <name type="scientific">Sporolactobacillus mangiferae</name>
    <dbReference type="NCBI Taxonomy" id="2940498"/>
    <lineage>
        <taxon>Bacteria</taxon>
        <taxon>Bacillati</taxon>
        <taxon>Bacillota</taxon>
        <taxon>Bacilli</taxon>
        <taxon>Bacillales</taxon>
        <taxon>Sporolactobacillaceae</taxon>
        <taxon>Sporolactobacillus</taxon>
    </lineage>
</organism>
<evidence type="ECO:0000313" key="3">
    <source>
        <dbReference type="Proteomes" id="UP001203004"/>
    </source>
</evidence>
<comment type="caution">
    <text evidence="2">The sequence shown here is derived from an EMBL/GenBank/DDBJ whole genome shotgun (WGS) entry which is preliminary data.</text>
</comment>
<feature type="transmembrane region" description="Helical" evidence="1">
    <location>
        <begin position="6"/>
        <end position="26"/>
    </location>
</feature>
<feature type="transmembrane region" description="Helical" evidence="1">
    <location>
        <begin position="64"/>
        <end position="82"/>
    </location>
</feature>
<protein>
    <submittedName>
        <fullName evidence="2">Uncharacterized protein</fullName>
    </submittedName>
</protein>
<sequence>MFLSTILFGGLGILLFLLLAFLLPILSRNNEYALIHVFLIFIFASWLPVVFSCAFFLGDWAAKIGSLFGTVALIIFIVAMALQTGHIAYVNQHEEENEDLWASRDDWMMQMLSDPIELFAGIFFWLSALFVGVSLLNAHHSAFAAAVFVLSLQLPYCGVLLFRTCLNHPPKLLQRIKPNSVVLNLGLFLYLFVVLLFMLMNPLVR</sequence>
<evidence type="ECO:0000313" key="2">
    <source>
        <dbReference type="EMBL" id="MCL1631493.1"/>
    </source>
</evidence>
<evidence type="ECO:0000256" key="1">
    <source>
        <dbReference type="SAM" id="Phobius"/>
    </source>
</evidence>
<keyword evidence="1" id="KW-0472">Membrane</keyword>
<dbReference type="Proteomes" id="UP001203004">
    <property type="component" value="Unassembled WGS sequence"/>
</dbReference>
<keyword evidence="1" id="KW-0812">Transmembrane</keyword>
<name>A0ABT0MA14_9BACL</name>
<accession>A0ABT0MA14</accession>
<reference evidence="2 3" key="1">
    <citation type="submission" date="2022-05" db="EMBL/GenBank/DDBJ databases">
        <title>Sporolactobacillus sp nov CPB3-1, isolated from tree bark (Mangifera indica L.).</title>
        <authorList>
            <person name="Phuengjayaem S."/>
            <person name="Tanasupawat S."/>
        </authorList>
    </citation>
    <scope>NUCLEOTIDE SEQUENCE [LARGE SCALE GENOMIC DNA]</scope>
    <source>
        <strain evidence="2 3">CPB3-1</strain>
    </source>
</reference>